<name>A0A454JD49_9NEIS</name>
<dbReference type="PROSITE" id="PS51832">
    <property type="entry name" value="HD_GYP"/>
    <property type="match status" value="1"/>
</dbReference>
<dbReference type="GO" id="GO:0008081">
    <property type="term" value="F:phosphoric diester hydrolase activity"/>
    <property type="evidence" value="ECO:0007669"/>
    <property type="project" value="UniProtKB-ARBA"/>
</dbReference>
<dbReference type="InterPro" id="IPR003607">
    <property type="entry name" value="HD/PDEase_dom"/>
</dbReference>
<dbReference type="InterPro" id="IPR037522">
    <property type="entry name" value="HD_GYP_dom"/>
</dbReference>
<evidence type="ECO:0000313" key="2">
    <source>
        <dbReference type="EMBL" id="RMC91199.1"/>
    </source>
</evidence>
<keyword evidence="3" id="KW-1185">Reference proteome</keyword>
<dbReference type="Proteomes" id="UP000274139">
    <property type="component" value="Unassembled WGS sequence"/>
</dbReference>
<evidence type="ECO:0000313" key="3">
    <source>
        <dbReference type="Proteomes" id="UP000274139"/>
    </source>
</evidence>
<dbReference type="SUPFAM" id="SSF109604">
    <property type="entry name" value="HD-domain/PDEase-like"/>
    <property type="match status" value="1"/>
</dbReference>
<dbReference type="PANTHER" id="PTHR43155">
    <property type="entry name" value="CYCLIC DI-GMP PHOSPHODIESTERASE PA4108-RELATED"/>
    <property type="match status" value="1"/>
</dbReference>
<reference evidence="2 3" key="1">
    <citation type="submission" date="2018-10" db="EMBL/GenBank/DDBJ databases">
        <title>Draft genome sequence of Aquitalea MWU14-2217 isolated from a wild cranberry bog in Provincetown, Massachusetts.</title>
        <authorList>
            <person name="Ebadzadsahrai G."/>
            <person name="Soby S."/>
        </authorList>
    </citation>
    <scope>NUCLEOTIDE SEQUENCE [LARGE SCALE GENOMIC DNA]</scope>
    <source>
        <strain evidence="2 3">MWU14-2217</strain>
    </source>
</reference>
<feature type="domain" description="HD-GYP" evidence="1">
    <location>
        <begin position="121"/>
        <end position="330"/>
    </location>
</feature>
<accession>A0A454JD49</accession>
<dbReference type="Pfam" id="PF13487">
    <property type="entry name" value="HD_5"/>
    <property type="match status" value="1"/>
</dbReference>
<gene>
    <name evidence="2" type="ORF">EAY64_19575</name>
</gene>
<organism evidence="2 3">
    <name type="scientific">Aquitalea palustris</name>
    <dbReference type="NCBI Taxonomy" id="2480983"/>
    <lineage>
        <taxon>Bacteria</taxon>
        <taxon>Pseudomonadati</taxon>
        <taxon>Pseudomonadota</taxon>
        <taxon>Betaproteobacteria</taxon>
        <taxon>Neisseriales</taxon>
        <taxon>Chromobacteriaceae</taxon>
        <taxon>Aquitalea</taxon>
    </lineage>
</organism>
<dbReference type="PANTHER" id="PTHR43155:SF2">
    <property type="entry name" value="CYCLIC DI-GMP PHOSPHODIESTERASE PA4108"/>
    <property type="match status" value="1"/>
</dbReference>
<proteinExistence type="predicted"/>
<protein>
    <submittedName>
        <fullName evidence="2">HD domain-containing protein</fullName>
    </submittedName>
</protein>
<dbReference type="Gene3D" id="1.10.3210.10">
    <property type="entry name" value="Hypothetical protein af1432"/>
    <property type="match status" value="1"/>
</dbReference>
<dbReference type="CDD" id="cd00077">
    <property type="entry name" value="HDc"/>
    <property type="match status" value="1"/>
</dbReference>
<dbReference type="EMBL" id="RFAR01000122">
    <property type="protein sequence ID" value="RMC91199.1"/>
    <property type="molecule type" value="Genomic_DNA"/>
</dbReference>
<comment type="caution">
    <text evidence="2">The sequence shown here is derived from an EMBL/GenBank/DDBJ whole genome shotgun (WGS) entry which is preliminary data.</text>
</comment>
<sequence>MAGICDDENIECSVNPKQCTMSDNNLSDKPKSSAISIGKELPMDVYAKNGILLLKRGHYVLSPDMKHRLIKLGFTEQPIEVKPAEKTADTYRKGQSLFEEIVFLQQRVRNMLQHALTQPDLEQRVRAIAQTIINVSERHPDGLLASMLLLPFQEYGVAHSLHTTALLALITRQMKLPPGHREILLCAALTMNVSQIELQNELFSHEGQLTPQHNSAIKEHPLLSSAILREAGIENELWHALVQTHHENWQGSGYPFGLGRKQILPPAHLLHLADITCAKLAPRRYRSAQLPATALGNLFQRKDVDFDSAFTTMLIRELGIYPPGSFVKLVNNEIAVVLARRDKPSEPQVAALRKADGPAYAEVLLRETSNPQYKIAGPCSSNLAGVRISFLASLWKV</sequence>
<evidence type="ECO:0000259" key="1">
    <source>
        <dbReference type="PROSITE" id="PS51832"/>
    </source>
</evidence>
<dbReference type="AlphaFoldDB" id="A0A454JD49"/>